<dbReference type="GeneID" id="94175478"/>
<gene>
    <name evidence="1" type="ORF">CUR178_08339</name>
</gene>
<dbReference type="OrthoDB" id="194386at2759"/>
<organism evidence="1 2">
    <name type="scientific">Leishmania enriettii</name>
    <dbReference type="NCBI Taxonomy" id="5663"/>
    <lineage>
        <taxon>Eukaryota</taxon>
        <taxon>Discoba</taxon>
        <taxon>Euglenozoa</taxon>
        <taxon>Kinetoplastea</taxon>
        <taxon>Metakinetoplastina</taxon>
        <taxon>Trypanosomatida</taxon>
        <taxon>Trypanosomatidae</taxon>
        <taxon>Leishmaniinae</taxon>
        <taxon>Leishmania</taxon>
    </lineage>
</organism>
<dbReference type="InterPro" id="IPR029063">
    <property type="entry name" value="SAM-dependent_MTases_sf"/>
</dbReference>
<comment type="caution">
    <text evidence="1">The sequence shown here is derived from an EMBL/GenBank/DDBJ whole genome shotgun (WGS) entry which is preliminary data.</text>
</comment>
<keyword evidence="2" id="KW-1185">Reference proteome</keyword>
<reference evidence="1 2" key="1">
    <citation type="submission" date="2021-02" db="EMBL/GenBank/DDBJ databases">
        <title>Leishmania (Mundinia) enrietti genome sequencing and assembly.</title>
        <authorList>
            <person name="Almutairi H."/>
            <person name="Gatherer D."/>
        </authorList>
    </citation>
    <scope>NUCLEOTIDE SEQUENCE [LARGE SCALE GENOMIC DNA]</scope>
    <source>
        <strain evidence="1">CUR178</strain>
    </source>
</reference>
<dbReference type="EMBL" id="JAFHKP010000012">
    <property type="protein sequence ID" value="KAG5483672.1"/>
    <property type="molecule type" value="Genomic_DNA"/>
</dbReference>
<dbReference type="Proteomes" id="UP000674179">
    <property type="component" value="Chromosome 12"/>
</dbReference>
<protein>
    <recommendedName>
        <fullName evidence="3">Methyltransferase</fullName>
    </recommendedName>
</protein>
<sequence length="318" mass="33630">MPFAVTHPPDGAERVEGEPFYRLAVYALLKSTTDVASASSAFTFQLRAFDVLPPCDAVGLLSGADSTGLIVWSGALAFIEWLVRNPQRLLTRLSVAGITKAHVIELGCGSGIVSVALCALLRSLSVPHPTKRATLPEVRVWATDGNPECVSLTRRNLSDQCNEEHMTCVGVTASAAFLRWGDFAAIQDVLQCRYHESAAVSSITIVAADVLYDAAAVPLLVSTVSEIASVYSAGGCSSASSVSVEWWLAYTPRSLTRAGNEAIFQSLLDVIAEHRWAYDCLNLPAGAVSTGFEHSPDSAVPALLGCILVVHVTSSAGP</sequence>
<evidence type="ECO:0000313" key="2">
    <source>
        <dbReference type="Proteomes" id="UP000674179"/>
    </source>
</evidence>
<accession>A0A836GKG4</accession>
<dbReference type="SUPFAM" id="SSF53335">
    <property type="entry name" value="S-adenosyl-L-methionine-dependent methyltransferases"/>
    <property type="match status" value="1"/>
</dbReference>
<dbReference type="RefSeq" id="XP_067694889.1">
    <property type="nucleotide sequence ID" value="XM_067839968.1"/>
</dbReference>
<evidence type="ECO:0000313" key="1">
    <source>
        <dbReference type="EMBL" id="KAG5483672.1"/>
    </source>
</evidence>
<name>A0A836GKG4_LEIEN</name>
<dbReference type="Gene3D" id="3.40.50.150">
    <property type="entry name" value="Vaccinia Virus protein VP39"/>
    <property type="match status" value="1"/>
</dbReference>
<dbReference type="AlphaFoldDB" id="A0A836GKG4"/>
<dbReference type="InterPro" id="IPR019410">
    <property type="entry name" value="Methyltransf_16"/>
</dbReference>
<dbReference type="Pfam" id="PF10294">
    <property type="entry name" value="Methyltransf_16"/>
    <property type="match status" value="1"/>
</dbReference>
<dbReference type="KEGG" id="lenr:94175478"/>
<dbReference type="PANTHER" id="PTHR14614">
    <property type="entry name" value="HEPATOCELLULAR CARCINOMA-ASSOCIATED ANTIGEN"/>
    <property type="match status" value="1"/>
</dbReference>
<evidence type="ECO:0008006" key="3">
    <source>
        <dbReference type="Google" id="ProtNLM"/>
    </source>
</evidence>
<proteinExistence type="predicted"/>